<name>A0A286P459_9GAMM</name>
<keyword evidence="1" id="KW-0328">Glycosyltransferase</keyword>
<dbReference type="CDD" id="cd03789">
    <property type="entry name" value="GT9_LPS_heptosyltransferase"/>
    <property type="match status" value="1"/>
</dbReference>
<accession>A0A286P459</accession>
<keyword evidence="2" id="KW-0808">Transferase</keyword>
<proteinExistence type="predicted"/>
<evidence type="ECO:0000313" key="3">
    <source>
        <dbReference type="EMBL" id="BBA32431.1"/>
    </source>
</evidence>
<evidence type="ECO:0008006" key="5">
    <source>
        <dbReference type="Google" id="ProtNLM"/>
    </source>
</evidence>
<dbReference type="GO" id="GO:0009244">
    <property type="term" value="P:lipopolysaccharide core region biosynthetic process"/>
    <property type="evidence" value="ECO:0007669"/>
    <property type="project" value="TreeGrafter"/>
</dbReference>
<dbReference type="InterPro" id="IPR002201">
    <property type="entry name" value="Glyco_trans_9"/>
</dbReference>
<dbReference type="AlphaFoldDB" id="A0A286P459"/>
<reference evidence="3 4" key="1">
    <citation type="submission" date="2016-12" db="EMBL/GenBank/DDBJ databases">
        <title>Genome sequencing of Methylocaldum marinum.</title>
        <authorList>
            <person name="Takeuchi M."/>
            <person name="Kamagata Y."/>
            <person name="Hiraoka S."/>
            <person name="Oshima K."/>
            <person name="Hattori M."/>
            <person name="Iwasaki W."/>
        </authorList>
    </citation>
    <scope>NUCLEOTIDE SEQUENCE [LARGE SCALE GENOMIC DNA]</scope>
    <source>
        <strain evidence="3 4">S8</strain>
    </source>
</reference>
<evidence type="ECO:0000313" key="4">
    <source>
        <dbReference type="Proteomes" id="UP000266313"/>
    </source>
</evidence>
<dbReference type="EMBL" id="AP017928">
    <property type="protein sequence ID" value="BBA32431.1"/>
    <property type="molecule type" value="Genomic_DNA"/>
</dbReference>
<dbReference type="OrthoDB" id="9767552at2"/>
<sequence>MERSILVHLGSGLGNMLMVTPMIKMLSKGGIQVDLCVQGETPGVEHLFERWPYVRKVSSASADFRANNYEYYLYGVEVREPPIEFVNRDKAVVLHPMWDRYQYDLYSEIELYTNLARCIVPDAPMDLHPECTSSGRKFPEISAKTCVIAPGGQRHLQIRKWLGYGDLARHLPDVAVVGTKGDMDISNRIVFPGWVRTLAGEQLNYPGRFWRGAHRFAKRLDQMTEFPGHAKNYVGQLSLADTASLIEQAGCVIGNDCGLTHLAIALGKPTIVLLGPTSQRKVFPSFLKDVTLVKKNFECQPCQENPRLRAWRISNTQVFCPFGIRCMEEITVENVLEALARAYPEALS</sequence>
<gene>
    <name evidence="3" type="ORF">sS8_0465</name>
</gene>
<organism evidence="3 4">
    <name type="scientific">Methylocaldum marinum</name>
    <dbReference type="NCBI Taxonomy" id="1432792"/>
    <lineage>
        <taxon>Bacteria</taxon>
        <taxon>Pseudomonadati</taxon>
        <taxon>Pseudomonadota</taxon>
        <taxon>Gammaproteobacteria</taxon>
        <taxon>Methylococcales</taxon>
        <taxon>Methylococcaceae</taxon>
        <taxon>Methylocaldum</taxon>
    </lineage>
</organism>
<dbReference type="GO" id="GO:0008713">
    <property type="term" value="F:ADP-heptose-lipopolysaccharide heptosyltransferase activity"/>
    <property type="evidence" value="ECO:0007669"/>
    <property type="project" value="TreeGrafter"/>
</dbReference>
<dbReference type="Gene3D" id="3.40.50.2000">
    <property type="entry name" value="Glycogen Phosphorylase B"/>
    <property type="match status" value="1"/>
</dbReference>
<dbReference type="PANTHER" id="PTHR30160">
    <property type="entry name" value="TETRAACYLDISACCHARIDE 4'-KINASE-RELATED"/>
    <property type="match status" value="1"/>
</dbReference>
<dbReference type="RefSeq" id="WP_119628233.1">
    <property type="nucleotide sequence ID" value="NZ_AP017928.1"/>
</dbReference>
<dbReference type="GO" id="GO:0005829">
    <property type="term" value="C:cytosol"/>
    <property type="evidence" value="ECO:0007669"/>
    <property type="project" value="TreeGrafter"/>
</dbReference>
<dbReference type="KEGG" id="mmai:sS8_0465"/>
<dbReference type="SUPFAM" id="SSF53756">
    <property type="entry name" value="UDP-Glycosyltransferase/glycogen phosphorylase"/>
    <property type="match status" value="1"/>
</dbReference>
<dbReference type="InterPro" id="IPR051199">
    <property type="entry name" value="LPS_LOS_Heptosyltrfase"/>
</dbReference>
<protein>
    <recommendedName>
        <fullName evidence="5">Glycosyltransferase family 9 protein</fullName>
    </recommendedName>
</protein>
<dbReference type="Proteomes" id="UP000266313">
    <property type="component" value="Chromosome"/>
</dbReference>
<keyword evidence="4" id="KW-1185">Reference proteome</keyword>
<evidence type="ECO:0000256" key="2">
    <source>
        <dbReference type="ARBA" id="ARBA00022679"/>
    </source>
</evidence>
<evidence type="ECO:0000256" key="1">
    <source>
        <dbReference type="ARBA" id="ARBA00022676"/>
    </source>
</evidence>
<dbReference type="Pfam" id="PF01075">
    <property type="entry name" value="Glyco_transf_9"/>
    <property type="match status" value="1"/>
</dbReference>